<dbReference type="GO" id="GO:0048038">
    <property type="term" value="F:quinone binding"/>
    <property type="evidence" value="ECO:0007669"/>
    <property type="project" value="TreeGrafter"/>
</dbReference>
<dbReference type="SMART" id="SM00829">
    <property type="entry name" value="PKS_ER"/>
    <property type="match status" value="1"/>
</dbReference>
<dbReference type="Pfam" id="PF08240">
    <property type="entry name" value="ADH_N"/>
    <property type="match status" value="1"/>
</dbReference>
<organism evidence="5">
    <name type="scientific">Neospora caninum (strain Liverpool)</name>
    <dbReference type="NCBI Taxonomy" id="572307"/>
    <lineage>
        <taxon>Eukaryota</taxon>
        <taxon>Sar</taxon>
        <taxon>Alveolata</taxon>
        <taxon>Apicomplexa</taxon>
        <taxon>Conoidasida</taxon>
        <taxon>Coccidia</taxon>
        <taxon>Eucoccidiorida</taxon>
        <taxon>Eimeriorina</taxon>
        <taxon>Sarcocystidae</taxon>
        <taxon>Neospora</taxon>
    </lineage>
</organism>
<protein>
    <submittedName>
        <fullName evidence="5">NADPH:quinone reductase and related Zn-dependent oxidoreductases, related</fullName>
    </submittedName>
</protein>
<sequence>MRAVLVEASPPSRLHAATKGAAKPAFRLVLGSAAKPTPKKEKKEILIQVKAAGVNRMDLLQKRGKYPPPLGASPILGPEAAGIVASSGNRFREGDRVMALLLGGGYAEYVAVEEGLCMPIPDSLSFAQAAAIPENWLTAYQLLHFVAGLELPTPPTLCSSSPTSAPVSPFSAPVSPVSPSRSGNETRTDVGPSVPAGASGLRRSIRSVLIHAAASGVGTALVQLSSLLAIPTVIASAGSDEKLRLCRALGATHVINYRALEGKFAEEVSKATNGDGADLLLDPVGASFMKENAKCCAVDASWVLYGGLGGVKVPEFDFQPFFAKRIRLLASTLRSQDLSYREMLVKSFEVAVLPKLADGSLKVILDSTYPASEADQAHERLETNANCGKVVLTFDEPVGL</sequence>
<evidence type="ECO:0000259" key="4">
    <source>
        <dbReference type="SMART" id="SM00829"/>
    </source>
</evidence>
<evidence type="ECO:0000256" key="1">
    <source>
        <dbReference type="ARBA" id="ARBA00022857"/>
    </source>
</evidence>
<feature type="region of interest" description="Disordered" evidence="3">
    <location>
        <begin position="169"/>
        <end position="195"/>
    </location>
</feature>
<dbReference type="Gene3D" id="3.90.180.10">
    <property type="entry name" value="Medium-chain alcohol dehydrogenases, catalytic domain"/>
    <property type="match status" value="2"/>
</dbReference>
<accession>A0A0F7UCI9</accession>
<evidence type="ECO:0000256" key="2">
    <source>
        <dbReference type="ARBA" id="ARBA00023002"/>
    </source>
</evidence>
<dbReference type="AlphaFoldDB" id="A0A0F7UCI9"/>
<reference evidence="5" key="1">
    <citation type="journal article" date="2015" name="PLoS ONE">
        <title>Comprehensive Evaluation of Toxoplasma gondii VEG and Neospora caninum LIV Genomes with Tachyzoite Stage Transcriptome and Proteome Defines Novel Transcript Features.</title>
        <authorList>
            <person name="Ramaprasad A."/>
            <person name="Mourier T."/>
            <person name="Naeem R."/>
            <person name="Malas T.B."/>
            <person name="Moussa E."/>
            <person name="Panigrahi A."/>
            <person name="Vermont S.J."/>
            <person name="Otto T.D."/>
            <person name="Wastling J."/>
            <person name="Pain A."/>
        </authorList>
    </citation>
    <scope>NUCLEOTIDE SEQUENCE</scope>
    <source>
        <strain evidence="5">Liverpool</strain>
    </source>
</reference>
<dbReference type="Pfam" id="PF00107">
    <property type="entry name" value="ADH_zinc_N"/>
    <property type="match status" value="1"/>
</dbReference>
<proteinExistence type="predicted"/>
<dbReference type="SUPFAM" id="SSF50129">
    <property type="entry name" value="GroES-like"/>
    <property type="match status" value="1"/>
</dbReference>
<dbReference type="PANTHER" id="PTHR48106:SF18">
    <property type="entry name" value="QUINONE OXIDOREDUCTASE PIG3"/>
    <property type="match status" value="1"/>
</dbReference>
<evidence type="ECO:0000256" key="3">
    <source>
        <dbReference type="SAM" id="MobiDB-lite"/>
    </source>
</evidence>
<dbReference type="InterPro" id="IPR013154">
    <property type="entry name" value="ADH-like_N"/>
</dbReference>
<feature type="domain" description="Enoyl reductase (ER)" evidence="4">
    <location>
        <begin position="25"/>
        <end position="392"/>
    </location>
</feature>
<dbReference type="InterPro" id="IPR013149">
    <property type="entry name" value="ADH-like_C"/>
</dbReference>
<keyword evidence="1" id="KW-0521">NADP</keyword>
<gene>
    <name evidence="5" type="ORF">BN1204_019330</name>
</gene>
<dbReference type="InterPro" id="IPR014189">
    <property type="entry name" value="Quinone_OxRdtase_PIG3"/>
</dbReference>
<keyword evidence="2" id="KW-0560">Oxidoreductase</keyword>
<dbReference type="CDD" id="cd05276">
    <property type="entry name" value="p53_inducible_oxidoreductase"/>
    <property type="match status" value="1"/>
</dbReference>
<evidence type="ECO:0000313" key="5">
    <source>
        <dbReference type="EMBL" id="CEL66107.1"/>
    </source>
</evidence>
<dbReference type="PANTHER" id="PTHR48106">
    <property type="entry name" value="QUINONE OXIDOREDUCTASE PIG3-RELATED"/>
    <property type="match status" value="1"/>
</dbReference>
<dbReference type="Gene3D" id="3.40.50.720">
    <property type="entry name" value="NAD(P)-binding Rossmann-like Domain"/>
    <property type="match status" value="2"/>
</dbReference>
<dbReference type="GO" id="GO:0070402">
    <property type="term" value="F:NADPH binding"/>
    <property type="evidence" value="ECO:0007669"/>
    <property type="project" value="TreeGrafter"/>
</dbReference>
<dbReference type="EMBL" id="LN714480">
    <property type="protein sequence ID" value="CEL66107.1"/>
    <property type="molecule type" value="Genomic_DNA"/>
</dbReference>
<name>A0A0F7UCI9_NEOCL</name>
<feature type="compositionally biased region" description="Low complexity" evidence="3">
    <location>
        <begin position="169"/>
        <end position="182"/>
    </location>
</feature>
<dbReference type="InterPro" id="IPR020843">
    <property type="entry name" value="ER"/>
</dbReference>
<dbReference type="GO" id="GO:0003960">
    <property type="term" value="F:quinone reductase (NADPH) activity"/>
    <property type="evidence" value="ECO:0007669"/>
    <property type="project" value="TreeGrafter"/>
</dbReference>
<dbReference type="InterPro" id="IPR036291">
    <property type="entry name" value="NAD(P)-bd_dom_sf"/>
</dbReference>
<dbReference type="SUPFAM" id="SSF51735">
    <property type="entry name" value="NAD(P)-binding Rossmann-fold domains"/>
    <property type="match status" value="1"/>
</dbReference>
<dbReference type="InterPro" id="IPR011032">
    <property type="entry name" value="GroES-like_sf"/>
</dbReference>